<sequence>MDGAGARTRAVRLASALRRSRTRAALRRLACDLSAALRARSRPLTDVRTACRVLCEEMSARRGGRPVVLRFERFPDEIEVTGLWVEFQDFDLVIVEERAEAMQQLVILGHELWHMHAGHRHHAPAGARRVLAGDAPDWDTALVMAARHGSREADEAEADEFGHRMAAAVRPLLDDRDTGIGDGLVQRALGYRGGKGTRR</sequence>
<dbReference type="Proteomes" id="UP000324308">
    <property type="component" value="Chromosome"/>
</dbReference>
<evidence type="ECO:0000313" key="1">
    <source>
        <dbReference type="EMBL" id="QER88805.1"/>
    </source>
</evidence>
<reference evidence="1 2" key="1">
    <citation type="submission" date="2019-09" db="EMBL/GenBank/DDBJ databases">
        <title>Draft genome sequence of the Ebosin-producing strain Streptomyces sp. 139.</title>
        <authorList>
            <person name="Ai L."/>
            <person name="Geng M."/>
            <person name="Ma M."/>
            <person name="Bai L."/>
        </authorList>
    </citation>
    <scope>NUCLEOTIDE SEQUENCE [LARGE SCALE GENOMIC DNA]</scope>
    <source>
        <strain evidence="1 2">139</strain>
    </source>
</reference>
<dbReference type="RefSeq" id="WP_150156366.1">
    <property type="nucleotide sequence ID" value="NZ_CP043959.1"/>
</dbReference>
<protein>
    <submittedName>
        <fullName evidence="1">Toxin-antitoxin system, toxin component family protein</fullName>
    </submittedName>
</protein>
<name>A0ABX5ZVU4_STRTE</name>
<accession>A0ABX5ZVU4</accession>
<organism evidence="1 2">
    <name type="scientific">Streptomyces tendae</name>
    <dbReference type="NCBI Taxonomy" id="1932"/>
    <lineage>
        <taxon>Bacteria</taxon>
        <taxon>Bacillati</taxon>
        <taxon>Actinomycetota</taxon>
        <taxon>Actinomycetes</taxon>
        <taxon>Kitasatosporales</taxon>
        <taxon>Streptomycetaceae</taxon>
        <taxon>Streptomyces</taxon>
    </lineage>
</organism>
<keyword evidence="2" id="KW-1185">Reference proteome</keyword>
<gene>
    <name evidence="1" type="ORF">F3L20_25695</name>
</gene>
<dbReference type="EMBL" id="CP043959">
    <property type="protein sequence ID" value="QER88805.1"/>
    <property type="molecule type" value="Genomic_DNA"/>
</dbReference>
<evidence type="ECO:0000313" key="2">
    <source>
        <dbReference type="Proteomes" id="UP000324308"/>
    </source>
</evidence>
<proteinExistence type="predicted"/>